<evidence type="ECO:0000313" key="8">
    <source>
        <dbReference type="EMBL" id="QDV44547.1"/>
    </source>
</evidence>
<feature type="binding site" evidence="7">
    <location>
        <position position="119"/>
    </location>
    <ligand>
        <name>Fe cation</name>
        <dbReference type="ChEBI" id="CHEBI:24875"/>
        <note>catalytic</note>
    </ligand>
</feature>
<comment type="similarity">
    <text evidence="1">Belongs to the cysteine dioxygenase family.</text>
</comment>
<dbReference type="EC" id="1.13.11.20" evidence="8"/>
<evidence type="ECO:0000256" key="1">
    <source>
        <dbReference type="ARBA" id="ARBA00006622"/>
    </source>
</evidence>
<accession>A0A518HUS1</accession>
<keyword evidence="5 7" id="KW-0408">Iron</keyword>
<keyword evidence="2 7" id="KW-0479">Metal-binding</keyword>
<protein>
    <submittedName>
        <fullName evidence="8">Cysteine dioxygenase</fullName>
        <ecNumber evidence="8">1.13.11.20</ecNumber>
    </submittedName>
</protein>
<name>A0A518HUS1_9BACT</name>
<reference evidence="8 9" key="1">
    <citation type="submission" date="2019-03" db="EMBL/GenBank/DDBJ databases">
        <title>Deep-cultivation of Planctomycetes and their phenomic and genomic characterization uncovers novel biology.</title>
        <authorList>
            <person name="Wiegand S."/>
            <person name="Jogler M."/>
            <person name="Boedeker C."/>
            <person name="Pinto D."/>
            <person name="Vollmers J."/>
            <person name="Rivas-Marin E."/>
            <person name="Kohn T."/>
            <person name="Peeters S.H."/>
            <person name="Heuer A."/>
            <person name="Rast P."/>
            <person name="Oberbeckmann S."/>
            <person name="Bunk B."/>
            <person name="Jeske O."/>
            <person name="Meyerdierks A."/>
            <person name="Storesund J.E."/>
            <person name="Kallscheuer N."/>
            <person name="Luecker S."/>
            <person name="Lage O.M."/>
            <person name="Pohl T."/>
            <person name="Merkel B.J."/>
            <person name="Hornburger P."/>
            <person name="Mueller R.-W."/>
            <person name="Bruemmer F."/>
            <person name="Labrenz M."/>
            <person name="Spormann A.M."/>
            <person name="Op den Camp H."/>
            <person name="Overmann J."/>
            <person name="Amann R."/>
            <person name="Jetten M.S.M."/>
            <person name="Mascher T."/>
            <person name="Medema M.H."/>
            <person name="Devos D.P."/>
            <person name="Kaster A.-K."/>
            <person name="Ovreas L."/>
            <person name="Rohde M."/>
            <person name="Galperin M.Y."/>
            <person name="Jogler C."/>
        </authorList>
    </citation>
    <scope>NUCLEOTIDE SEQUENCE [LARGE SCALE GENOMIC DNA]</scope>
    <source>
        <strain evidence="8 9">Enr13</strain>
    </source>
</reference>
<keyword evidence="3 8" id="KW-0223">Dioxygenase</keyword>
<feature type="binding site" evidence="7">
    <location>
        <position position="70"/>
    </location>
    <ligand>
        <name>Fe cation</name>
        <dbReference type="ChEBI" id="CHEBI:24875"/>
        <note>catalytic</note>
    </ligand>
</feature>
<dbReference type="GO" id="GO:0008198">
    <property type="term" value="F:ferrous iron binding"/>
    <property type="evidence" value="ECO:0007669"/>
    <property type="project" value="TreeGrafter"/>
</dbReference>
<dbReference type="GO" id="GO:0017172">
    <property type="term" value="F:cysteine dioxygenase activity"/>
    <property type="evidence" value="ECO:0007669"/>
    <property type="project" value="UniProtKB-EC"/>
</dbReference>
<sequence>MRPGPFPRAKRSVPRVPIRTQRLRLSREDLGDYIAFQPRQFSCQLRYRAPHFEVNRFCWLGGQRSSIHGHRGSVCCVRVVEGTLTDTDFVRKPNGRSDEISRRRLVPGQFVTRAGSKIHRCGNEDSPGYELVSLHLYSPPLAPLSERVYGEAR</sequence>
<organism evidence="8 9">
    <name type="scientific">Stieleria neptunia</name>
    <dbReference type="NCBI Taxonomy" id="2527979"/>
    <lineage>
        <taxon>Bacteria</taxon>
        <taxon>Pseudomonadati</taxon>
        <taxon>Planctomycetota</taxon>
        <taxon>Planctomycetia</taxon>
        <taxon>Pirellulales</taxon>
        <taxon>Pirellulaceae</taxon>
        <taxon>Stieleria</taxon>
    </lineage>
</organism>
<dbReference type="Proteomes" id="UP000319004">
    <property type="component" value="Chromosome"/>
</dbReference>
<feature type="binding site" evidence="7">
    <location>
        <position position="68"/>
    </location>
    <ligand>
        <name>Fe cation</name>
        <dbReference type="ChEBI" id="CHEBI:24875"/>
        <note>catalytic</note>
    </ligand>
</feature>
<evidence type="ECO:0000256" key="3">
    <source>
        <dbReference type="ARBA" id="ARBA00022964"/>
    </source>
</evidence>
<dbReference type="PANTHER" id="PTHR12918:SF1">
    <property type="entry name" value="CYSTEINE DIOXYGENASE TYPE 1"/>
    <property type="match status" value="1"/>
</dbReference>
<dbReference type="Gene3D" id="2.60.120.10">
    <property type="entry name" value="Jelly Rolls"/>
    <property type="match status" value="1"/>
</dbReference>
<evidence type="ECO:0000256" key="2">
    <source>
        <dbReference type="ARBA" id="ARBA00022723"/>
    </source>
</evidence>
<dbReference type="CDD" id="cd10548">
    <property type="entry name" value="cupin_CDO"/>
    <property type="match status" value="1"/>
</dbReference>
<dbReference type="PANTHER" id="PTHR12918">
    <property type="entry name" value="CYSTEINE DIOXYGENASE"/>
    <property type="match status" value="1"/>
</dbReference>
<dbReference type="SUPFAM" id="SSF51182">
    <property type="entry name" value="RmlC-like cupins"/>
    <property type="match status" value="1"/>
</dbReference>
<evidence type="ECO:0000256" key="7">
    <source>
        <dbReference type="PIRSR" id="PIRSR610300-51"/>
    </source>
</evidence>
<proteinExistence type="inferred from homology"/>
<evidence type="ECO:0000313" key="9">
    <source>
        <dbReference type="Proteomes" id="UP000319004"/>
    </source>
</evidence>
<dbReference type="KEGG" id="snep:Enr13x_44130"/>
<keyword evidence="4 8" id="KW-0560">Oxidoreductase</keyword>
<dbReference type="Pfam" id="PF05995">
    <property type="entry name" value="CDO_I"/>
    <property type="match status" value="1"/>
</dbReference>
<keyword evidence="9" id="KW-1185">Reference proteome</keyword>
<evidence type="ECO:0000256" key="6">
    <source>
        <dbReference type="PIRSR" id="PIRSR610300-50"/>
    </source>
</evidence>
<dbReference type="AlphaFoldDB" id="A0A518HUS1"/>
<gene>
    <name evidence="8" type="primary">cdoA</name>
    <name evidence="8" type="ORF">Enr13x_44130</name>
</gene>
<dbReference type="InterPro" id="IPR011051">
    <property type="entry name" value="RmlC_Cupin_sf"/>
</dbReference>
<dbReference type="InterPro" id="IPR014710">
    <property type="entry name" value="RmlC-like_jellyroll"/>
</dbReference>
<keyword evidence="6" id="KW-0883">Thioether bond</keyword>
<feature type="cross-link" description="3'-(S-cysteinyl)-tyrosine (Cys-Tyr)" evidence="6">
    <location>
        <begin position="75"/>
        <end position="137"/>
    </location>
</feature>
<evidence type="ECO:0000256" key="5">
    <source>
        <dbReference type="ARBA" id="ARBA00023004"/>
    </source>
</evidence>
<dbReference type="InterPro" id="IPR010300">
    <property type="entry name" value="CDO_1"/>
</dbReference>
<evidence type="ECO:0000256" key="4">
    <source>
        <dbReference type="ARBA" id="ARBA00023002"/>
    </source>
</evidence>
<dbReference type="EMBL" id="CP037423">
    <property type="protein sequence ID" value="QDV44547.1"/>
    <property type="molecule type" value="Genomic_DNA"/>
</dbReference>